<dbReference type="RefSeq" id="WP_168886128.1">
    <property type="nucleotide sequence ID" value="NZ_JABAHY010000001.1"/>
</dbReference>
<keyword evidence="2" id="KW-1185">Reference proteome</keyword>
<dbReference type="AlphaFoldDB" id="A0A7X8YCP1"/>
<protein>
    <submittedName>
        <fullName evidence="1">Uncharacterized protein</fullName>
    </submittedName>
</protein>
<reference evidence="1 2" key="1">
    <citation type="submission" date="2020-04" db="EMBL/GenBank/DDBJ databases">
        <title>Nesterenkonia sp. nov., isolated from marine sediment.</title>
        <authorList>
            <person name="Zhang G."/>
        </authorList>
    </citation>
    <scope>NUCLEOTIDE SEQUENCE [LARGE SCALE GENOMIC DNA]</scope>
    <source>
        <strain evidence="1 2">MY13</strain>
    </source>
</reference>
<accession>A0A7X8YCP1</accession>
<name>A0A7X8YCP1_9MICC</name>
<organism evidence="1 2">
    <name type="scientific">Nesterenkonia sedimenti</name>
    <dbReference type="NCBI Taxonomy" id="1463632"/>
    <lineage>
        <taxon>Bacteria</taxon>
        <taxon>Bacillati</taxon>
        <taxon>Actinomycetota</taxon>
        <taxon>Actinomycetes</taxon>
        <taxon>Micrococcales</taxon>
        <taxon>Micrococcaceae</taxon>
        <taxon>Nesterenkonia</taxon>
    </lineage>
</organism>
<comment type="caution">
    <text evidence="1">The sequence shown here is derived from an EMBL/GenBank/DDBJ whole genome shotgun (WGS) entry which is preliminary data.</text>
</comment>
<sequence length="72" mass="8329">MNHSKLKQSHMLTSRIGQYQLDIHAAAQNALRYTREDLDRHQGVHLNVSPVRTMLDDIRAVLDLIEKTITNH</sequence>
<evidence type="ECO:0000313" key="1">
    <source>
        <dbReference type="EMBL" id="NLS08635.1"/>
    </source>
</evidence>
<proteinExistence type="predicted"/>
<dbReference type="EMBL" id="JABAHY010000001">
    <property type="protein sequence ID" value="NLS08635.1"/>
    <property type="molecule type" value="Genomic_DNA"/>
</dbReference>
<gene>
    <name evidence="1" type="ORF">HGQ17_01165</name>
</gene>
<dbReference type="Proteomes" id="UP000523139">
    <property type="component" value="Unassembled WGS sequence"/>
</dbReference>
<evidence type="ECO:0000313" key="2">
    <source>
        <dbReference type="Proteomes" id="UP000523139"/>
    </source>
</evidence>